<dbReference type="RefSeq" id="WP_204412310.1">
    <property type="nucleotide sequence ID" value="NZ_JAFBED010000001.1"/>
</dbReference>
<name>A0ABS2NU47_9BACI</name>
<accession>A0ABS2NU47</accession>
<sequence length="106" mass="12090">MRSMLEPFLDRVRTKTHILEILPTYSLTCCMISENERSAFIISKGRIELIDKYDSLDIKVEGPSEILCQLFSGAGKLTDEKLVFRGSFRQFLLLDSLLNLTKESAT</sequence>
<dbReference type="Proteomes" id="UP000737402">
    <property type="component" value="Unassembled WGS sequence"/>
</dbReference>
<evidence type="ECO:0000313" key="2">
    <source>
        <dbReference type="Proteomes" id="UP000737402"/>
    </source>
</evidence>
<reference evidence="1 2" key="1">
    <citation type="submission" date="2021-01" db="EMBL/GenBank/DDBJ databases">
        <title>Genomic Encyclopedia of Type Strains, Phase IV (KMG-IV): sequencing the most valuable type-strain genomes for metagenomic binning, comparative biology and taxonomic classification.</title>
        <authorList>
            <person name="Goeker M."/>
        </authorList>
    </citation>
    <scope>NUCLEOTIDE SEQUENCE [LARGE SCALE GENOMIC DNA]</scope>
    <source>
        <strain evidence="1 2">DSM 25879</strain>
    </source>
</reference>
<protein>
    <recommendedName>
        <fullName evidence="3">SCP2 domain-containing protein</fullName>
    </recommendedName>
</protein>
<keyword evidence="2" id="KW-1185">Reference proteome</keyword>
<evidence type="ECO:0000313" key="1">
    <source>
        <dbReference type="EMBL" id="MBM7618164.1"/>
    </source>
</evidence>
<evidence type="ECO:0008006" key="3">
    <source>
        <dbReference type="Google" id="ProtNLM"/>
    </source>
</evidence>
<comment type="caution">
    <text evidence="1">The sequence shown here is derived from an EMBL/GenBank/DDBJ whole genome shotgun (WGS) entry which is preliminary data.</text>
</comment>
<gene>
    <name evidence="1" type="ORF">JOC95_000006</name>
</gene>
<organism evidence="1 2">
    <name type="scientific">Sutcliffiella tianshenii</name>
    <dbReference type="NCBI Taxonomy" id="1463404"/>
    <lineage>
        <taxon>Bacteria</taxon>
        <taxon>Bacillati</taxon>
        <taxon>Bacillota</taxon>
        <taxon>Bacilli</taxon>
        <taxon>Bacillales</taxon>
        <taxon>Bacillaceae</taxon>
        <taxon>Sutcliffiella</taxon>
    </lineage>
</organism>
<proteinExistence type="predicted"/>
<dbReference type="EMBL" id="JAFBED010000001">
    <property type="protein sequence ID" value="MBM7618164.1"/>
    <property type="molecule type" value="Genomic_DNA"/>
</dbReference>